<feature type="region of interest" description="Disordered" evidence="1">
    <location>
        <begin position="211"/>
        <end position="230"/>
    </location>
</feature>
<dbReference type="RefSeq" id="XP_007509555.1">
    <property type="nucleotide sequence ID" value="XM_007509493.1"/>
</dbReference>
<feature type="compositionally biased region" description="Polar residues" evidence="1">
    <location>
        <begin position="140"/>
        <end position="150"/>
    </location>
</feature>
<feature type="transmembrane region" description="Helical" evidence="2">
    <location>
        <begin position="237"/>
        <end position="255"/>
    </location>
</feature>
<name>K8FCB7_9CHLO</name>
<evidence type="ECO:0000256" key="2">
    <source>
        <dbReference type="SAM" id="Phobius"/>
    </source>
</evidence>
<dbReference type="GeneID" id="19012213"/>
<sequence>MSHQDNKRVVFVSLKASSSSSETEANTNSNLNPRTRRKRALGVDPLTTSFAEFKTQVANRLQLKFGIKSIRHKGSGMLVKSVEDLLDIEDLEVEEFREEEVQTANGGYGSTAQTISTSGGLNNKRDESNNNASSSSRNSVLDQNNANTSSNEKDGDDDAEKYKRRTSMATRQMQKVLPYAYSKKLNPAGSGNNEGLDDSYEDEETLLAASAGKKKRKNFSGSSSSGGKKSWFSDPRAIVVAVSLISCLLTMVLLYQRVSMLESEIDSARNAGVLKTDGMKKKESRTRMAIEKIEKAALEAEEAGEMYVPEA</sequence>
<feature type="region of interest" description="Disordered" evidence="1">
    <location>
        <begin position="100"/>
        <end position="160"/>
    </location>
</feature>
<keyword evidence="2" id="KW-0812">Transmembrane</keyword>
<dbReference type="Proteomes" id="UP000198341">
    <property type="component" value="Chromosome 13"/>
</dbReference>
<feature type="compositionally biased region" description="Low complexity" evidence="1">
    <location>
        <begin position="219"/>
        <end position="230"/>
    </location>
</feature>
<gene>
    <name evidence="3" type="ordered locus">Bathy13g02610</name>
</gene>
<proteinExistence type="predicted"/>
<feature type="region of interest" description="Disordered" evidence="1">
    <location>
        <begin position="179"/>
        <end position="198"/>
    </location>
</feature>
<reference evidence="3 4" key="1">
    <citation type="submission" date="2011-10" db="EMBL/GenBank/DDBJ databases">
        <authorList>
            <person name="Genoscope - CEA"/>
        </authorList>
    </citation>
    <scope>NUCLEOTIDE SEQUENCE [LARGE SCALE GENOMIC DNA]</scope>
    <source>
        <strain evidence="3 4">RCC 1105</strain>
    </source>
</reference>
<keyword evidence="4" id="KW-1185">Reference proteome</keyword>
<accession>K8FCB7</accession>
<keyword evidence="2" id="KW-1133">Transmembrane helix</keyword>
<feature type="compositionally biased region" description="Polar residues" evidence="1">
    <location>
        <begin position="102"/>
        <end position="121"/>
    </location>
</feature>
<organism evidence="3 4">
    <name type="scientific">Bathycoccus prasinos</name>
    <dbReference type="NCBI Taxonomy" id="41875"/>
    <lineage>
        <taxon>Eukaryota</taxon>
        <taxon>Viridiplantae</taxon>
        <taxon>Chlorophyta</taxon>
        <taxon>Mamiellophyceae</taxon>
        <taxon>Mamiellales</taxon>
        <taxon>Bathycoccaceae</taxon>
        <taxon>Bathycoccus</taxon>
    </lineage>
</organism>
<dbReference type="AlphaFoldDB" id="K8FCB7"/>
<dbReference type="KEGG" id="bpg:Bathy13g02610"/>
<evidence type="ECO:0000313" key="4">
    <source>
        <dbReference type="Proteomes" id="UP000198341"/>
    </source>
</evidence>
<dbReference type="EMBL" id="FO082266">
    <property type="protein sequence ID" value="CCO19358.1"/>
    <property type="molecule type" value="Genomic_DNA"/>
</dbReference>
<evidence type="ECO:0000256" key="1">
    <source>
        <dbReference type="SAM" id="MobiDB-lite"/>
    </source>
</evidence>
<evidence type="ECO:0000313" key="3">
    <source>
        <dbReference type="EMBL" id="CCO19358.1"/>
    </source>
</evidence>
<protein>
    <submittedName>
        <fullName evidence="3">Uncharacterized protein</fullName>
    </submittedName>
</protein>
<keyword evidence="2" id="KW-0472">Membrane</keyword>
<feature type="compositionally biased region" description="Low complexity" evidence="1">
    <location>
        <begin position="129"/>
        <end position="139"/>
    </location>
</feature>